<evidence type="ECO:0000313" key="1">
    <source>
        <dbReference type="EMBL" id="VYT30320.1"/>
    </source>
</evidence>
<sequence>MEVYYIEAGIFEEMLARADSLSAQVDRLYEKNREKKPGE</sequence>
<gene>
    <name evidence="1" type="ORF">BCLFYP20_03092</name>
</gene>
<dbReference type="AlphaFoldDB" id="A0A6N2VK49"/>
<reference evidence="1" key="1">
    <citation type="submission" date="2019-11" db="EMBL/GenBank/DDBJ databases">
        <authorList>
            <person name="Feng L."/>
        </authorList>
    </citation>
    <scope>NUCLEOTIDE SEQUENCE</scope>
    <source>
        <strain evidence="1">BcaccaeLFYP20</strain>
    </source>
</reference>
<proteinExistence type="predicted"/>
<protein>
    <submittedName>
        <fullName evidence="1">Uncharacterized protein</fullName>
    </submittedName>
</protein>
<accession>A0A6N2VK49</accession>
<organism evidence="1">
    <name type="scientific">Bacteroides caccae</name>
    <dbReference type="NCBI Taxonomy" id="47678"/>
    <lineage>
        <taxon>Bacteria</taxon>
        <taxon>Pseudomonadati</taxon>
        <taxon>Bacteroidota</taxon>
        <taxon>Bacteroidia</taxon>
        <taxon>Bacteroidales</taxon>
        <taxon>Bacteroidaceae</taxon>
        <taxon>Bacteroides</taxon>
    </lineage>
</organism>
<name>A0A6N2VK49_9BACE</name>
<dbReference type="EMBL" id="CACRTB010000029">
    <property type="protein sequence ID" value="VYT30320.1"/>
    <property type="molecule type" value="Genomic_DNA"/>
</dbReference>